<keyword evidence="1" id="KW-0547">Nucleotide-binding</keyword>
<evidence type="ECO:0000259" key="7">
    <source>
        <dbReference type="Pfam" id="PF13482"/>
    </source>
</evidence>
<evidence type="ECO:0000313" key="9">
    <source>
        <dbReference type="Proteomes" id="UP000029839"/>
    </source>
</evidence>
<comment type="caution">
    <text evidence="8">The sequence shown here is derived from an EMBL/GenBank/DDBJ whole genome shotgun (WGS) entry which is preliminary data.</text>
</comment>
<keyword evidence="3" id="KW-0347">Helicase</keyword>
<keyword evidence="4" id="KW-0067">ATP-binding</keyword>
<dbReference type="GO" id="GO:0043139">
    <property type="term" value="F:5'-3' DNA helicase activity"/>
    <property type="evidence" value="ECO:0007669"/>
    <property type="project" value="TreeGrafter"/>
</dbReference>
<dbReference type="Gene3D" id="3.40.50.300">
    <property type="entry name" value="P-loop containing nucleotide triphosphate hydrolases"/>
    <property type="match status" value="2"/>
</dbReference>
<dbReference type="InterPro" id="IPR041679">
    <property type="entry name" value="DNA2/NAM7-like_C"/>
</dbReference>
<protein>
    <submittedName>
        <fullName evidence="8">Nuclease</fullName>
    </submittedName>
</protein>
<dbReference type="InterPro" id="IPR050534">
    <property type="entry name" value="Coronavir_polyprotein_1ab"/>
</dbReference>
<proteinExistence type="predicted"/>
<dbReference type="CDD" id="cd17934">
    <property type="entry name" value="DEXXQc_Upf1-like"/>
    <property type="match status" value="1"/>
</dbReference>
<feature type="domain" description="YprB ribonuclease H-like" evidence="7">
    <location>
        <begin position="338"/>
        <end position="530"/>
    </location>
</feature>
<keyword evidence="9" id="KW-1185">Reference proteome</keyword>
<gene>
    <name evidence="8" type="ORF">N868_13490</name>
</gene>
<feature type="domain" description="DNA2/NAM7 helicase-like C-terminal" evidence="6">
    <location>
        <begin position="987"/>
        <end position="1160"/>
    </location>
</feature>
<evidence type="ECO:0000256" key="1">
    <source>
        <dbReference type="ARBA" id="ARBA00022741"/>
    </source>
</evidence>
<dbReference type="InterPro" id="IPR038720">
    <property type="entry name" value="YprB_RNase_H-like_dom"/>
</dbReference>
<sequence length="1204" mass="129671">MLLLDDATIVYSATDLATASSCEYALLRGLDAKLGRGEDLVLPQDAMLERAARLGDVHEARVLAELVERFGPWDPSAGTGVAQVERPGRALARDRATLAAKHAETLHALRTGADVVFQAGFFDGRFGGWADFLVRERALETAAPVYAVHDTKLARHAKVTALLQLAAYADQLLADDVAVAPEVHLVLGDRTTTSHRLADLLPVYRLRRARLEHVLDEHQAQPDPVAWGDHRYRACGRCAVCAPEVERTRDVLLVAGMRSTQRARLRDVGITTLDELAASAGAVDGIGSGTLEGLRAQARLQVRQDPPVGAPSEVDGPVVDMFAPEVVHALPAPDPGDIFFDFEGDPLWTDDGADWGLEYLFGVVEHPTRTGGEPVFRAFWAHDRAEEKKALEDFLAYLTDRLEQHPGMHVYHYAAYEKTALLRLAGRHGVGEDVVDRLLRAGVLVDLYATVRASLRTGQRSYSLKKLEPLFMSTSRSGDVTTADASITEYADACALRDDGDLDGWRDRLRAIAEYNEYDCVATLRLRDWLRETARSASAAAGTTSADAAAAGDTADTADTEDAPERDDLAERLLAFADDPALRAPDGSRTADQQAVALLAAALGYHWRETKPFWWGHYDRLVHEPPDWSEKRGTFVADEVEVLEGWHVPDGKRTTVRRLRLVGRLEPGSDLRAGSSACALYDPPVPECAQVSVDGRRGWTAKVTVLEVRAEGDGAAVRDVLVVEDGLRGKDAPHDAVPMALAPAVPPDTRGIAAAIRTLAEQVSDGLPGLPDHPAIDLLRRRAPRTRAGALPGDGTGDTDTIIAALTDLDGSYVAVQGPPGTGKSHTGAHVVRALVERGWRVAVVAQSHAVVENLLTKVVEAGVDPACVGKRPDVTVGPWQSLKDTTAIAAFHAAQAGGYVLGGTMWDLTNPGRVPPGGFDVVVVDEAGQFSLANTVAVSTAARNLLLLGDPQQLPQVSQGRHPEPVDRSALGWLTDGHDTMPPELGYLLARTWRMHPELTRVVSTLSYDGRLTAMPLTADRWLEGVEPGVHCVLLDHEGNAVASPEEADEVVAQVDRLVGRRWVDPAAGEDRPLTAADVVVVAPYNAQVWTIRRALEAAGHGAAQVGTVDRFQGQQAPVVVVSMTASSADDVPRGMEFLLSRNRLNVAVSRGKWAAVVVRSAALTDHLPHRPAQLEELGAFIGVCERVSEPAARSRHEALTSA</sequence>
<name>A0A0A0BPZ1_9CELL</name>
<dbReference type="SUPFAM" id="SSF53098">
    <property type="entry name" value="Ribonuclease H-like"/>
    <property type="match status" value="1"/>
</dbReference>
<dbReference type="InterPro" id="IPR027417">
    <property type="entry name" value="P-loop_NTPase"/>
</dbReference>
<feature type="region of interest" description="Disordered" evidence="5">
    <location>
        <begin position="541"/>
        <end position="564"/>
    </location>
</feature>
<dbReference type="CDD" id="cd18808">
    <property type="entry name" value="SF1_C_Upf1"/>
    <property type="match status" value="1"/>
</dbReference>
<evidence type="ECO:0000259" key="6">
    <source>
        <dbReference type="Pfam" id="PF13087"/>
    </source>
</evidence>
<dbReference type="GO" id="GO:0016787">
    <property type="term" value="F:hydrolase activity"/>
    <property type="evidence" value="ECO:0007669"/>
    <property type="project" value="UniProtKB-KW"/>
</dbReference>
<evidence type="ECO:0000256" key="3">
    <source>
        <dbReference type="ARBA" id="ARBA00022806"/>
    </source>
</evidence>
<dbReference type="PANTHER" id="PTHR43788">
    <property type="entry name" value="DNA2/NAM7 HELICASE FAMILY MEMBER"/>
    <property type="match status" value="1"/>
</dbReference>
<evidence type="ECO:0000256" key="2">
    <source>
        <dbReference type="ARBA" id="ARBA00022801"/>
    </source>
</evidence>
<dbReference type="SUPFAM" id="SSF52540">
    <property type="entry name" value="P-loop containing nucleoside triphosphate hydrolases"/>
    <property type="match status" value="1"/>
</dbReference>
<feature type="compositionally biased region" description="Low complexity" evidence="5">
    <location>
        <begin position="541"/>
        <end position="555"/>
    </location>
</feature>
<evidence type="ECO:0000256" key="4">
    <source>
        <dbReference type="ARBA" id="ARBA00022840"/>
    </source>
</evidence>
<dbReference type="GO" id="GO:0005524">
    <property type="term" value="F:ATP binding"/>
    <property type="evidence" value="ECO:0007669"/>
    <property type="project" value="UniProtKB-KW"/>
</dbReference>
<dbReference type="InterPro" id="IPR019993">
    <property type="entry name" value="RecB_nuclease_TM0106_put"/>
</dbReference>
<dbReference type="OrthoDB" id="9757917at2"/>
<organism evidence="8 9">
    <name type="scientific">Cellulomonas carbonis T26</name>
    <dbReference type="NCBI Taxonomy" id="947969"/>
    <lineage>
        <taxon>Bacteria</taxon>
        <taxon>Bacillati</taxon>
        <taxon>Actinomycetota</taxon>
        <taxon>Actinomycetes</taxon>
        <taxon>Micrococcales</taxon>
        <taxon>Cellulomonadaceae</taxon>
        <taxon>Cellulomonas</taxon>
    </lineage>
</organism>
<dbReference type="NCBIfam" id="TIGR03491">
    <property type="entry name" value="TM0106 family RecB-like putative nuclease"/>
    <property type="match status" value="1"/>
</dbReference>
<reference evidence="8 9" key="1">
    <citation type="submission" date="2013-08" db="EMBL/GenBank/DDBJ databases">
        <title>Genome sequencing of Cellulomonas carbonis T26.</title>
        <authorList>
            <person name="Chen F."/>
            <person name="Li Y."/>
            <person name="Wang G."/>
        </authorList>
    </citation>
    <scope>NUCLEOTIDE SEQUENCE [LARGE SCALE GENOMIC DNA]</scope>
    <source>
        <strain evidence="8 9">T26</strain>
    </source>
</reference>
<dbReference type="AlphaFoldDB" id="A0A0A0BPZ1"/>
<keyword evidence="2" id="KW-0378">Hydrolase</keyword>
<dbReference type="Pfam" id="PF13482">
    <property type="entry name" value="RNase_H_2"/>
    <property type="match status" value="1"/>
</dbReference>
<dbReference type="EMBL" id="AXCY01000046">
    <property type="protein sequence ID" value="KGM10553.1"/>
    <property type="molecule type" value="Genomic_DNA"/>
</dbReference>
<evidence type="ECO:0000313" key="8">
    <source>
        <dbReference type="EMBL" id="KGM10553.1"/>
    </source>
</evidence>
<dbReference type="Pfam" id="PF13604">
    <property type="entry name" value="AAA_30"/>
    <property type="match status" value="1"/>
</dbReference>
<dbReference type="PANTHER" id="PTHR43788:SF8">
    <property type="entry name" value="DNA-BINDING PROTEIN SMUBP-2"/>
    <property type="match status" value="1"/>
</dbReference>
<accession>A0A0A0BPZ1</accession>
<dbReference type="InterPro" id="IPR012337">
    <property type="entry name" value="RNaseH-like_sf"/>
</dbReference>
<evidence type="ECO:0000256" key="5">
    <source>
        <dbReference type="SAM" id="MobiDB-lite"/>
    </source>
</evidence>
<dbReference type="Proteomes" id="UP000029839">
    <property type="component" value="Unassembled WGS sequence"/>
</dbReference>
<dbReference type="RefSeq" id="WP_052426228.1">
    <property type="nucleotide sequence ID" value="NZ_AXCY01000046.1"/>
</dbReference>
<dbReference type="InterPro" id="IPR047187">
    <property type="entry name" value="SF1_C_Upf1"/>
</dbReference>
<reference evidence="8 9" key="2">
    <citation type="journal article" date="2015" name="Stand. Genomic Sci.">
        <title>Draft genome sequence of Cellulomonas carbonis T26(T) and comparative analysis of six Cellulomonas genomes.</title>
        <authorList>
            <person name="Zhuang W."/>
            <person name="Zhang S."/>
            <person name="Xia X."/>
            <person name="Wang G."/>
        </authorList>
    </citation>
    <scope>NUCLEOTIDE SEQUENCE [LARGE SCALE GENOMIC DNA]</scope>
    <source>
        <strain evidence="8 9">T26</strain>
    </source>
</reference>
<dbReference type="Pfam" id="PF13087">
    <property type="entry name" value="AAA_12"/>
    <property type="match status" value="1"/>
</dbReference>